<evidence type="ECO:0000313" key="3">
    <source>
        <dbReference type="EMBL" id="KAF4647771.1"/>
    </source>
</evidence>
<accession>A0A7J6KKM3</accession>
<evidence type="ECO:0000256" key="1">
    <source>
        <dbReference type="SAM" id="MobiDB-lite"/>
    </source>
</evidence>
<name>A0A7J6KKM3_PEROL</name>
<reference evidence="4 5" key="1">
    <citation type="submission" date="2020-04" db="EMBL/GenBank/DDBJ databases">
        <title>Perkinsus olseni comparative genomics.</title>
        <authorList>
            <person name="Bogema D.R."/>
        </authorList>
    </citation>
    <scope>NUCLEOTIDE SEQUENCE [LARGE SCALE GENOMIC DNA]</scope>
    <source>
        <strain evidence="2">ATCC PRA-179</strain>
        <strain evidence="3">ATCC PRA-31</strain>
    </source>
</reference>
<feature type="non-terminal residue" evidence="2">
    <location>
        <position position="163"/>
    </location>
</feature>
<feature type="compositionally biased region" description="Polar residues" evidence="1">
    <location>
        <begin position="1"/>
        <end position="13"/>
    </location>
</feature>
<feature type="non-terminal residue" evidence="2">
    <location>
        <position position="1"/>
    </location>
</feature>
<evidence type="ECO:0000313" key="4">
    <source>
        <dbReference type="Proteomes" id="UP000570595"/>
    </source>
</evidence>
<dbReference type="OrthoDB" id="10389488at2759"/>
<feature type="region of interest" description="Disordered" evidence="1">
    <location>
        <begin position="1"/>
        <end position="20"/>
    </location>
</feature>
<proteinExistence type="predicted"/>
<comment type="caution">
    <text evidence="2">The sequence shown here is derived from an EMBL/GenBank/DDBJ whole genome shotgun (WGS) entry which is preliminary data.</text>
</comment>
<dbReference type="Proteomes" id="UP000570595">
    <property type="component" value="Unassembled WGS sequence"/>
</dbReference>
<dbReference type="AlphaFoldDB" id="A0A7J6KKM3"/>
<protein>
    <submittedName>
        <fullName evidence="2">Uncharacterized protein</fullName>
    </submittedName>
</protein>
<evidence type="ECO:0000313" key="2">
    <source>
        <dbReference type="EMBL" id="KAF4647432.1"/>
    </source>
</evidence>
<gene>
    <name evidence="3" type="ORF">FOL46_003774</name>
    <name evidence="2" type="ORF">FOZ61_004168</name>
</gene>
<dbReference type="EMBL" id="JABAHT010002394">
    <property type="protein sequence ID" value="KAF4647432.1"/>
    <property type="molecule type" value="Genomic_DNA"/>
</dbReference>
<sequence length="163" mass="19086">QVGRGLQSSSNLVTKEPLPRLLPPGTYRSVVSAHSGSSTSLPDLEMVIEDLEEGQAVRFLSKHGKWEHKMKKAAPMTQFRKTRKTPSGSKCYYFDNPTHDIWNFAQDLIWKITRKEDWDYVYWKLNVCKRKEEVFIGLLPERKDSRIKGWRYRVNMTWVEGPL</sequence>
<evidence type="ECO:0000313" key="5">
    <source>
        <dbReference type="Proteomes" id="UP000572268"/>
    </source>
</evidence>
<dbReference type="Proteomes" id="UP000572268">
    <property type="component" value="Unassembled WGS sequence"/>
</dbReference>
<dbReference type="EMBL" id="JABANN010002376">
    <property type="protein sequence ID" value="KAF4647771.1"/>
    <property type="molecule type" value="Genomic_DNA"/>
</dbReference>
<organism evidence="2 4">
    <name type="scientific">Perkinsus olseni</name>
    <name type="common">Perkinsus atlanticus</name>
    <dbReference type="NCBI Taxonomy" id="32597"/>
    <lineage>
        <taxon>Eukaryota</taxon>
        <taxon>Sar</taxon>
        <taxon>Alveolata</taxon>
        <taxon>Perkinsozoa</taxon>
        <taxon>Perkinsea</taxon>
        <taxon>Perkinsida</taxon>
        <taxon>Perkinsidae</taxon>
        <taxon>Perkinsus</taxon>
    </lineage>
</organism>